<evidence type="ECO:0000313" key="3">
    <source>
        <dbReference type="EMBL" id="NLF90196.1"/>
    </source>
</evidence>
<dbReference type="Proteomes" id="UP000523614">
    <property type="component" value="Unassembled WGS sequence"/>
</dbReference>
<dbReference type="EMBL" id="JAAYYP010000074">
    <property type="protein sequence ID" value="NLF90196.1"/>
    <property type="molecule type" value="Genomic_DNA"/>
</dbReference>
<comment type="caution">
    <text evidence="3">The sequence shown here is derived from an EMBL/GenBank/DDBJ whole genome shotgun (WGS) entry which is preliminary data.</text>
</comment>
<evidence type="ECO:0000256" key="1">
    <source>
        <dbReference type="ARBA" id="ARBA00022612"/>
    </source>
</evidence>
<feature type="domain" description="Phage tail tape measure protein" evidence="2">
    <location>
        <begin position="97"/>
        <end position="290"/>
    </location>
</feature>
<protein>
    <submittedName>
        <fullName evidence="3">Phage tail tape measure protein</fullName>
    </submittedName>
</protein>
<dbReference type="Pfam" id="PF10145">
    <property type="entry name" value="PhageMin_Tail"/>
    <property type="match status" value="1"/>
</dbReference>
<evidence type="ECO:0000259" key="2">
    <source>
        <dbReference type="Pfam" id="PF10145"/>
    </source>
</evidence>
<name>A0A847H9X0_9CORY</name>
<dbReference type="SUPFAM" id="SSF58104">
    <property type="entry name" value="Methyl-accepting chemotaxis protein (MCP) signaling domain"/>
    <property type="match status" value="1"/>
</dbReference>
<organism evidence="3 4">
    <name type="scientific">Corynebacterium marinum</name>
    <dbReference type="NCBI Taxonomy" id="349751"/>
    <lineage>
        <taxon>Bacteria</taxon>
        <taxon>Bacillati</taxon>
        <taxon>Actinomycetota</taxon>
        <taxon>Actinomycetes</taxon>
        <taxon>Mycobacteriales</taxon>
        <taxon>Corynebacteriaceae</taxon>
        <taxon>Corynebacterium</taxon>
    </lineage>
</organism>
<proteinExistence type="predicted"/>
<gene>
    <name evidence="3" type="ORF">GX570_02440</name>
</gene>
<dbReference type="NCBIfam" id="TIGR01760">
    <property type="entry name" value="tape_meas_TP901"/>
    <property type="match status" value="1"/>
</dbReference>
<reference evidence="3 4" key="1">
    <citation type="journal article" date="2020" name="Biotechnol. Biofuels">
        <title>New insights from the biogas microbiome by comprehensive genome-resolved metagenomics of nearly 1600 species originating from multiple anaerobic digesters.</title>
        <authorList>
            <person name="Campanaro S."/>
            <person name="Treu L."/>
            <person name="Rodriguez-R L.M."/>
            <person name="Kovalovszki A."/>
            <person name="Ziels R.M."/>
            <person name="Maus I."/>
            <person name="Zhu X."/>
            <person name="Kougias P.G."/>
            <person name="Basile A."/>
            <person name="Luo G."/>
            <person name="Schluter A."/>
            <person name="Konstantinidis K.T."/>
            <person name="Angelidaki I."/>
        </authorList>
    </citation>
    <scope>NUCLEOTIDE SEQUENCE [LARGE SCALE GENOMIC DNA]</scope>
    <source>
        <strain evidence="3">AS06rmzACSIP_235</strain>
    </source>
</reference>
<dbReference type="PANTHER" id="PTHR37813">
    <property type="entry name" value="FELS-2 PROPHAGE PROTEIN"/>
    <property type="match status" value="1"/>
</dbReference>
<dbReference type="AlphaFoldDB" id="A0A847H9X0"/>
<sequence length="919" mass="95661">MADLTKTVEIIFGGKNDVAQAIGAINADLSDLSGHVRNASEPFAAMADKVLMAETAVAGLAAAFATLSIQAAGEFAGQFAEISTLIDTSGDNLDQFREDILAYGRDSTQSLETVNKAVYSAISAGVDYKDALGALSQAEKLSVAGKADLDSTLVALVSTLNAYGASTEEAAAYADTFFNTVKYGQTTIPELASSLAQVTGIAATAGVPFDELAAAIAALTATGMPTAQAITSIKAALSNIIKPTSDAKKIAEELGLEFNAQALASKGLAGMLADVRQATGGNVETMGRLFGSVEGLNGVMVLSNDSAGKFALSLEAMGNKAGVTETAFSKMSQNADLAMQRLVNNMKATLIDLGTPLLDDYGEAVSGLEQVFRSLGLAVQDGALADLQGLLEDALRQTGNYLQGIAKVLPEALAGVDWSGVVDSVRGLGGEIGDLFRAMFGGIDLTTADGLRDFVQKLADGLEALTRITKGTLAGMEPLVALIGEAIEKISSMDDDTLELAGNLLGLGKTINTLAGFVEGITDAIGSLGDGMKLLATGQIAGLIAKLSGAGSFAAALGTAQTAATGLLGVLAGPAGFLATIAASGTAVTLAVREYNAWQAAEDDLTQSLIRGDKARLDLEQRYAAISAATGVAIESTEHFHRLIKDGELVFDQASRTWQSAGQAQEQMAQATETAAEAAARQAQVWDEVRGNLADMGIELDKAGNRIHQATAAVEANAGQARSAAAAYYEMQGNSREVADIMARLDAEASGSAASLAEVEKETEKVRLKMLELASNEKIRAMELTVDLKVAEVQKQTEQIKAAFDSINQTAKTATDTLKTLMDAYTGPAGAVGTRKWFLEDAIKSQISMQEQAAKNQTDLIQAQVAHMEARTAALKRGDALIQIESAGLEPALEMVMWEILEKVQLRVSEEASNFLLGI</sequence>
<evidence type="ECO:0000313" key="4">
    <source>
        <dbReference type="Proteomes" id="UP000523614"/>
    </source>
</evidence>
<accession>A0A847H9X0</accession>
<dbReference type="InterPro" id="IPR010090">
    <property type="entry name" value="Phage_tape_meas"/>
</dbReference>
<dbReference type="PANTHER" id="PTHR37813:SF1">
    <property type="entry name" value="FELS-2 PROPHAGE PROTEIN"/>
    <property type="match status" value="1"/>
</dbReference>
<keyword evidence="1" id="KW-1188">Viral release from host cell</keyword>